<name>A0A7Y9J507_9PSEU</name>
<dbReference type="InterPro" id="IPR020904">
    <property type="entry name" value="Sc_DH/Rdtase_CS"/>
</dbReference>
<dbReference type="EC" id="1.1.1.100" evidence="4"/>
<sequence length="240" mass="24115">MTALVTGGGTGIGRAISEALARLGHPVAVVYSRSADDAAATVEAITTAGGSARAFRADVTDEGAVTALAGEVREALGPVSVLVNNAGGTEHIAMADLDAATDEVFERLFRLNTLSAWHCAKACAADLQAAEDGCVVNVGSIAAAAGRGSSVPYVVSKAALSGLTRALAHALAPVRVNEVAPGLVLTRWWAGQEERGRTLAAGAMVGRETTVEDVAAAVVGLVTSRAITGQTLTVDGGQTL</sequence>
<accession>A0A7Y9J507</accession>
<dbReference type="PRINTS" id="PR00080">
    <property type="entry name" value="SDRFAMILY"/>
</dbReference>
<dbReference type="PROSITE" id="PS00061">
    <property type="entry name" value="ADH_SHORT"/>
    <property type="match status" value="1"/>
</dbReference>
<dbReference type="GO" id="GO:0004316">
    <property type="term" value="F:3-oxoacyl-[acyl-carrier-protein] reductase (NADPH) activity"/>
    <property type="evidence" value="ECO:0007669"/>
    <property type="project" value="UniProtKB-EC"/>
</dbReference>
<protein>
    <submittedName>
        <fullName evidence="4">3-oxoacyl-[acyl-carrier protein] reductase</fullName>
        <ecNumber evidence="4">1.1.1.100</ecNumber>
    </submittedName>
</protein>
<dbReference type="Gene3D" id="3.40.50.720">
    <property type="entry name" value="NAD(P)-binding Rossmann-like Domain"/>
    <property type="match status" value="1"/>
</dbReference>
<evidence type="ECO:0000256" key="1">
    <source>
        <dbReference type="ARBA" id="ARBA00006484"/>
    </source>
</evidence>
<dbReference type="SUPFAM" id="SSF51735">
    <property type="entry name" value="NAD(P)-binding Rossmann-fold domains"/>
    <property type="match status" value="1"/>
</dbReference>
<organism evidence="4 5">
    <name type="scientific">Actinomycetospora corticicola</name>
    <dbReference type="NCBI Taxonomy" id="663602"/>
    <lineage>
        <taxon>Bacteria</taxon>
        <taxon>Bacillati</taxon>
        <taxon>Actinomycetota</taxon>
        <taxon>Actinomycetes</taxon>
        <taxon>Pseudonocardiales</taxon>
        <taxon>Pseudonocardiaceae</taxon>
        <taxon>Actinomycetospora</taxon>
    </lineage>
</organism>
<dbReference type="EMBL" id="JACCBN010000001">
    <property type="protein sequence ID" value="NYD35662.1"/>
    <property type="molecule type" value="Genomic_DNA"/>
</dbReference>
<evidence type="ECO:0000256" key="3">
    <source>
        <dbReference type="RuleBase" id="RU000363"/>
    </source>
</evidence>
<proteinExistence type="inferred from homology"/>
<dbReference type="RefSeq" id="WP_179793466.1">
    <property type="nucleotide sequence ID" value="NZ_BAABHP010000017.1"/>
</dbReference>
<dbReference type="FunFam" id="3.40.50.720:FF:000084">
    <property type="entry name" value="Short-chain dehydrogenase reductase"/>
    <property type="match status" value="1"/>
</dbReference>
<dbReference type="AlphaFoldDB" id="A0A7Y9J507"/>
<dbReference type="InterPro" id="IPR036291">
    <property type="entry name" value="NAD(P)-bd_dom_sf"/>
</dbReference>
<dbReference type="CDD" id="cd05233">
    <property type="entry name" value="SDR_c"/>
    <property type="match status" value="1"/>
</dbReference>
<evidence type="ECO:0000313" key="4">
    <source>
        <dbReference type="EMBL" id="NYD35662.1"/>
    </source>
</evidence>
<gene>
    <name evidence="4" type="ORF">BJ983_001764</name>
</gene>
<reference evidence="4 5" key="1">
    <citation type="submission" date="2020-07" db="EMBL/GenBank/DDBJ databases">
        <title>Sequencing the genomes of 1000 actinobacteria strains.</title>
        <authorList>
            <person name="Klenk H.-P."/>
        </authorList>
    </citation>
    <scope>NUCLEOTIDE SEQUENCE [LARGE SCALE GENOMIC DNA]</scope>
    <source>
        <strain evidence="4 5">DSM 45772</strain>
    </source>
</reference>
<dbReference type="PRINTS" id="PR00081">
    <property type="entry name" value="GDHRDH"/>
</dbReference>
<dbReference type="InterPro" id="IPR002347">
    <property type="entry name" value="SDR_fam"/>
</dbReference>
<dbReference type="Pfam" id="PF00106">
    <property type="entry name" value="adh_short"/>
    <property type="match status" value="1"/>
</dbReference>
<keyword evidence="2 4" id="KW-0560">Oxidoreductase</keyword>
<comment type="similarity">
    <text evidence="1 3">Belongs to the short-chain dehydrogenases/reductases (SDR) family.</text>
</comment>
<evidence type="ECO:0000256" key="2">
    <source>
        <dbReference type="ARBA" id="ARBA00023002"/>
    </source>
</evidence>
<dbReference type="PANTHER" id="PTHR43639:SF1">
    <property type="entry name" value="SHORT-CHAIN DEHYDROGENASE_REDUCTASE FAMILY PROTEIN"/>
    <property type="match status" value="1"/>
</dbReference>
<dbReference type="Proteomes" id="UP000535890">
    <property type="component" value="Unassembled WGS sequence"/>
</dbReference>
<comment type="caution">
    <text evidence="4">The sequence shown here is derived from an EMBL/GenBank/DDBJ whole genome shotgun (WGS) entry which is preliminary data.</text>
</comment>
<dbReference type="PANTHER" id="PTHR43639">
    <property type="entry name" value="OXIDOREDUCTASE, SHORT-CHAIN DEHYDROGENASE/REDUCTASE FAMILY (AFU_ORTHOLOGUE AFUA_5G02870)"/>
    <property type="match status" value="1"/>
</dbReference>
<evidence type="ECO:0000313" key="5">
    <source>
        <dbReference type="Proteomes" id="UP000535890"/>
    </source>
</evidence>
<keyword evidence="5" id="KW-1185">Reference proteome</keyword>